<accession>A0ABP9D598</accession>
<evidence type="ECO:0000313" key="1">
    <source>
        <dbReference type="EMBL" id="GAA4823803.1"/>
    </source>
</evidence>
<protein>
    <submittedName>
        <fullName evidence="1">Uncharacterized protein</fullName>
    </submittedName>
</protein>
<dbReference type="Proteomes" id="UP001501265">
    <property type="component" value="Unassembled WGS sequence"/>
</dbReference>
<proteinExistence type="predicted"/>
<dbReference type="RefSeq" id="WP_345624431.1">
    <property type="nucleotide sequence ID" value="NZ_BAABIG010000089.1"/>
</dbReference>
<name>A0ABP9D598_9ACTN</name>
<dbReference type="EMBL" id="BAABIG010000089">
    <property type="protein sequence ID" value="GAA4823803.1"/>
    <property type="molecule type" value="Genomic_DNA"/>
</dbReference>
<reference evidence="2" key="1">
    <citation type="journal article" date="2019" name="Int. J. Syst. Evol. Microbiol.">
        <title>The Global Catalogue of Microorganisms (GCM) 10K type strain sequencing project: providing services to taxonomists for standard genome sequencing and annotation.</title>
        <authorList>
            <consortium name="The Broad Institute Genomics Platform"/>
            <consortium name="The Broad Institute Genome Sequencing Center for Infectious Disease"/>
            <person name="Wu L."/>
            <person name="Ma J."/>
        </authorList>
    </citation>
    <scope>NUCLEOTIDE SEQUENCE [LARGE SCALE GENOMIC DNA]</scope>
    <source>
        <strain evidence="2">JCM 18081</strain>
    </source>
</reference>
<organism evidence="1 2">
    <name type="scientific">Streptomyces ziwulingensis</name>
    <dbReference type="NCBI Taxonomy" id="1045501"/>
    <lineage>
        <taxon>Bacteria</taxon>
        <taxon>Bacillati</taxon>
        <taxon>Actinomycetota</taxon>
        <taxon>Actinomycetes</taxon>
        <taxon>Kitasatosporales</taxon>
        <taxon>Streptomycetaceae</taxon>
        <taxon>Streptomyces</taxon>
    </lineage>
</organism>
<gene>
    <name evidence="1" type="ORF">GCM10023220_66800</name>
</gene>
<evidence type="ECO:0000313" key="2">
    <source>
        <dbReference type="Proteomes" id="UP001501265"/>
    </source>
</evidence>
<keyword evidence="2" id="KW-1185">Reference proteome</keyword>
<comment type="caution">
    <text evidence="1">The sequence shown here is derived from an EMBL/GenBank/DDBJ whole genome shotgun (WGS) entry which is preliminary data.</text>
</comment>
<sequence length="150" mass="16564">MSIVPGFRRTHARHRGLTPTQLKQEIARLQREAGELTCQLVEVAIENDRLRADRNRVAAEREQEALANGKTIDDLADERDYWMTDARRLRDRFSAQIAADANAVRVEVPPMVRDTSDPADQATQPIAVITLAEAAAAGRLGPVTDPGRVA</sequence>